<feature type="domain" description="HTH tetR-type" evidence="5">
    <location>
        <begin position="10"/>
        <end position="70"/>
    </location>
</feature>
<name>A0A7L9GEP9_9PSED</name>
<evidence type="ECO:0000256" key="3">
    <source>
        <dbReference type="ARBA" id="ARBA00023163"/>
    </source>
</evidence>
<evidence type="ECO:0000313" key="6">
    <source>
        <dbReference type="EMBL" id="QOJ90767.1"/>
    </source>
</evidence>
<keyword evidence="7" id="KW-1185">Reference proteome</keyword>
<dbReference type="GO" id="GO:0000976">
    <property type="term" value="F:transcription cis-regulatory region binding"/>
    <property type="evidence" value="ECO:0007669"/>
    <property type="project" value="TreeGrafter"/>
</dbReference>
<dbReference type="GO" id="GO:0003700">
    <property type="term" value="F:DNA-binding transcription factor activity"/>
    <property type="evidence" value="ECO:0007669"/>
    <property type="project" value="TreeGrafter"/>
</dbReference>
<evidence type="ECO:0000256" key="1">
    <source>
        <dbReference type="ARBA" id="ARBA00023015"/>
    </source>
</evidence>
<protein>
    <submittedName>
        <fullName evidence="6">TetR family transcriptional regulator</fullName>
    </submittedName>
</protein>
<accession>A0A7L9GEP9</accession>
<dbReference type="SUPFAM" id="SSF46689">
    <property type="entry name" value="Homeodomain-like"/>
    <property type="match status" value="1"/>
</dbReference>
<dbReference type="KEGG" id="ptai:ICN73_23330"/>
<dbReference type="Gene3D" id="1.10.357.10">
    <property type="entry name" value="Tetracycline Repressor, domain 2"/>
    <property type="match status" value="1"/>
</dbReference>
<feature type="DNA-binding region" description="H-T-H motif" evidence="4">
    <location>
        <begin position="33"/>
        <end position="52"/>
    </location>
</feature>
<dbReference type="PANTHER" id="PTHR30055">
    <property type="entry name" value="HTH-TYPE TRANSCRIPTIONAL REGULATOR RUTR"/>
    <property type="match status" value="1"/>
</dbReference>
<proteinExistence type="predicted"/>
<keyword evidence="2 4" id="KW-0238">DNA-binding</keyword>
<dbReference type="EMBL" id="CP062699">
    <property type="protein sequence ID" value="QOJ90767.1"/>
    <property type="molecule type" value="Genomic_DNA"/>
</dbReference>
<dbReference type="PANTHER" id="PTHR30055:SF223">
    <property type="entry name" value="HTH-TYPE TRANSCRIPTIONAL REGULATOR UIDR"/>
    <property type="match status" value="1"/>
</dbReference>
<gene>
    <name evidence="6" type="ORF">ICN73_23330</name>
</gene>
<dbReference type="Pfam" id="PF00440">
    <property type="entry name" value="TetR_N"/>
    <property type="match status" value="1"/>
</dbReference>
<evidence type="ECO:0000256" key="2">
    <source>
        <dbReference type="ARBA" id="ARBA00023125"/>
    </source>
</evidence>
<dbReference type="FunFam" id="1.10.10.60:FF:000141">
    <property type="entry name" value="TetR family transcriptional regulator"/>
    <property type="match status" value="1"/>
</dbReference>
<dbReference type="RefSeq" id="WP_012051853.1">
    <property type="nucleotide sequence ID" value="NZ_CP062699.1"/>
</dbReference>
<keyword evidence="3" id="KW-0804">Transcription</keyword>
<dbReference type="Pfam" id="PF21351">
    <property type="entry name" value="TetR_C_41"/>
    <property type="match status" value="1"/>
</dbReference>
<dbReference type="PRINTS" id="PR00455">
    <property type="entry name" value="HTHTETR"/>
</dbReference>
<organism evidence="6 7">
    <name type="scientific">Pseudomonas taiwanensis</name>
    <dbReference type="NCBI Taxonomy" id="470150"/>
    <lineage>
        <taxon>Bacteria</taxon>
        <taxon>Pseudomonadati</taxon>
        <taxon>Pseudomonadota</taxon>
        <taxon>Gammaproteobacteria</taxon>
        <taxon>Pseudomonadales</taxon>
        <taxon>Pseudomonadaceae</taxon>
        <taxon>Pseudomonas</taxon>
    </lineage>
</organism>
<evidence type="ECO:0000256" key="4">
    <source>
        <dbReference type="PROSITE-ProRule" id="PRU00335"/>
    </source>
</evidence>
<reference evidence="6" key="1">
    <citation type="submission" date="2020-09" db="EMBL/GenBank/DDBJ databases">
        <title>Complete genome sequence of Pseudomonas taiwanensis CC, a plant growth-promoting and biotite-weathering strain.</title>
        <authorList>
            <person name="Cheng C."/>
        </authorList>
    </citation>
    <scope>NUCLEOTIDE SEQUENCE [LARGE SCALE GENOMIC DNA]</scope>
    <source>
        <strain evidence="6">WRS8</strain>
    </source>
</reference>
<evidence type="ECO:0000313" key="7">
    <source>
        <dbReference type="Proteomes" id="UP000593847"/>
    </source>
</evidence>
<dbReference type="AlphaFoldDB" id="A0A7L9GEP9"/>
<keyword evidence="1" id="KW-0805">Transcription regulation</keyword>
<dbReference type="InterPro" id="IPR001647">
    <property type="entry name" value="HTH_TetR"/>
</dbReference>
<dbReference type="InterPro" id="IPR023772">
    <property type="entry name" value="DNA-bd_HTH_TetR-type_CS"/>
</dbReference>
<sequence length="201" mass="22001">MVRRTRAAMQETRALLLATARQMFSEQGFAHASMDDLTARAGLTRGALYHHFGDKKGLLAAVVEQLDAEMDERLRAITETADNALDGFRQRCHAYLEMALEPEIQRIVLRDARAVLGGGSPEAQRYCIESLRQLIDNLVLQGVFVNAHAQALAALIYGSLAEAAVWIAEAQDGNARLAQAVKAFDLLLLGVLKRPTDSTEA</sequence>
<dbReference type="InterPro" id="IPR009057">
    <property type="entry name" value="Homeodomain-like_sf"/>
</dbReference>
<dbReference type="InterPro" id="IPR050109">
    <property type="entry name" value="HTH-type_TetR-like_transc_reg"/>
</dbReference>
<dbReference type="PROSITE" id="PS50977">
    <property type="entry name" value="HTH_TETR_2"/>
    <property type="match status" value="1"/>
</dbReference>
<evidence type="ECO:0000259" key="5">
    <source>
        <dbReference type="PROSITE" id="PS50977"/>
    </source>
</evidence>
<dbReference type="InterPro" id="IPR049484">
    <property type="entry name" value="Rv0078-like_C"/>
</dbReference>
<dbReference type="PROSITE" id="PS01081">
    <property type="entry name" value="HTH_TETR_1"/>
    <property type="match status" value="1"/>
</dbReference>
<dbReference type="Proteomes" id="UP000593847">
    <property type="component" value="Chromosome"/>
</dbReference>